<dbReference type="InterPro" id="IPR041033">
    <property type="entry name" value="SpaA_PFL_dom_1"/>
</dbReference>
<keyword evidence="2" id="KW-1133">Transmembrane helix</keyword>
<evidence type="ECO:0000259" key="4">
    <source>
        <dbReference type="PROSITE" id="PS51820"/>
    </source>
</evidence>
<dbReference type="InterPro" id="IPR038174">
    <property type="entry name" value="Strep_pil_link_sf"/>
</dbReference>
<dbReference type="PROSITE" id="PS51820">
    <property type="entry name" value="PA14"/>
    <property type="match status" value="1"/>
</dbReference>
<feature type="transmembrane region" description="Helical" evidence="2">
    <location>
        <begin position="1208"/>
        <end position="1227"/>
    </location>
</feature>
<keyword evidence="2" id="KW-0472">Membrane</keyword>
<evidence type="ECO:0000313" key="6">
    <source>
        <dbReference type="Proteomes" id="UP000216074"/>
    </source>
</evidence>
<keyword evidence="2" id="KW-0812">Transmembrane</keyword>
<dbReference type="PANTHER" id="PTHR31137">
    <property type="entry name" value="PROTEIN PSIB-RELATED-RELATED"/>
    <property type="match status" value="1"/>
</dbReference>
<dbReference type="Pfam" id="PF12892">
    <property type="entry name" value="FctA"/>
    <property type="match status" value="1"/>
</dbReference>
<reference evidence="5 6" key="1">
    <citation type="journal article" date="2017" name="BMC Genomics">
        <title>Comparative genomic and phylogenomic analyses of the Bifidobacteriaceae family.</title>
        <authorList>
            <person name="Lugli G.A."/>
            <person name="Milani C."/>
            <person name="Turroni F."/>
            <person name="Duranti S."/>
            <person name="Mancabelli L."/>
            <person name="Mangifesta M."/>
            <person name="Ferrario C."/>
            <person name="Modesto M."/>
            <person name="Mattarelli P."/>
            <person name="Jiri K."/>
            <person name="van Sinderen D."/>
            <person name="Ventura M."/>
        </authorList>
    </citation>
    <scope>NUCLEOTIDE SEQUENCE [LARGE SCALE GENOMIC DNA]</scope>
    <source>
        <strain evidence="5 6">DSM 100202</strain>
    </source>
</reference>
<dbReference type="InterPro" id="IPR013783">
    <property type="entry name" value="Ig-like_fold"/>
</dbReference>
<feature type="compositionally biased region" description="Polar residues" evidence="1">
    <location>
        <begin position="42"/>
        <end position="79"/>
    </location>
</feature>
<feature type="signal peptide" evidence="3">
    <location>
        <begin position="1"/>
        <end position="36"/>
    </location>
</feature>
<dbReference type="GO" id="GO:0005975">
    <property type="term" value="P:carbohydrate metabolic process"/>
    <property type="evidence" value="ECO:0007669"/>
    <property type="project" value="UniProtKB-ARBA"/>
</dbReference>
<dbReference type="OrthoDB" id="9816455at2"/>
<dbReference type="Proteomes" id="UP000216074">
    <property type="component" value="Unassembled WGS sequence"/>
</dbReference>
<dbReference type="RefSeq" id="WP_094729285.1">
    <property type="nucleotide sequence ID" value="NZ_MWWY01000012.1"/>
</dbReference>
<gene>
    <name evidence="5" type="ORF">BHAP_0559</name>
</gene>
<keyword evidence="6" id="KW-1185">Reference proteome</keyword>
<name>A0A261G2F0_9BIFI</name>
<dbReference type="Gene3D" id="2.60.40.10">
    <property type="entry name" value="Immunoglobulins"/>
    <property type="match status" value="2"/>
</dbReference>
<dbReference type="EMBL" id="MWWY01000012">
    <property type="protein sequence ID" value="OZG65611.1"/>
    <property type="molecule type" value="Genomic_DNA"/>
</dbReference>
<comment type="caution">
    <text evidence="5">The sequence shown here is derived from an EMBL/GenBank/DDBJ whole genome shotgun (WGS) entry which is preliminary data.</text>
</comment>
<evidence type="ECO:0000313" key="5">
    <source>
        <dbReference type="EMBL" id="OZG65611.1"/>
    </source>
</evidence>
<protein>
    <recommendedName>
        <fullName evidence="4">PA14 domain-containing protein</fullName>
    </recommendedName>
</protein>
<accession>A0A261G2F0</accession>
<evidence type="ECO:0000256" key="2">
    <source>
        <dbReference type="SAM" id="Phobius"/>
    </source>
</evidence>
<dbReference type="GO" id="GO:0005576">
    <property type="term" value="C:extracellular region"/>
    <property type="evidence" value="ECO:0007669"/>
    <property type="project" value="TreeGrafter"/>
</dbReference>
<dbReference type="Gene3D" id="2.60.40.3050">
    <property type="match status" value="1"/>
</dbReference>
<feature type="chain" id="PRO_5012785739" description="PA14 domain-containing protein" evidence="3">
    <location>
        <begin position="37"/>
        <end position="1237"/>
    </location>
</feature>
<feature type="compositionally biased region" description="Low complexity" evidence="1">
    <location>
        <begin position="81"/>
        <end position="95"/>
    </location>
</feature>
<dbReference type="Pfam" id="PF17802">
    <property type="entry name" value="SpaA"/>
    <property type="match status" value="2"/>
</dbReference>
<dbReference type="InterPro" id="IPR037524">
    <property type="entry name" value="PA14/GLEYA"/>
</dbReference>
<evidence type="ECO:0000256" key="3">
    <source>
        <dbReference type="SAM" id="SignalP"/>
    </source>
</evidence>
<proteinExistence type="predicted"/>
<dbReference type="InterPro" id="IPR051154">
    <property type="entry name" value="Prespore-cell_inducing_factor"/>
</dbReference>
<organism evidence="5 6">
    <name type="scientific">Bifidobacterium hapali</name>
    <dbReference type="NCBI Taxonomy" id="1630172"/>
    <lineage>
        <taxon>Bacteria</taxon>
        <taxon>Bacillati</taxon>
        <taxon>Actinomycetota</taxon>
        <taxon>Actinomycetes</taxon>
        <taxon>Bifidobacteriales</taxon>
        <taxon>Bifidobacteriaceae</taxon>
        <taxon>Bifidobacterium</taxon>
    </lineage>
</organism>
<keyword evidence="3" id="KW-0732">Signal</keyword>
<dbReference type="InterPro" id="IPR022464">
    <property type="entry name" value="Strep_pil_isopept_link"/>
</dbReference>
<feature type="domain" description="PA14" evidence="4">
    <location>
        <begin position="267"/>
        <end position="460"/>
    </location>
</feature>
<feature type="region of interest" description="Disordered" evidence="1">
    <location>
        <begin position="42"/>
        <end position="95"/>
    </location>
</feature>
<dbReference type="AlphaFoldDB" id="A0A261G2F0"/>
<sequence>MVNGKKPWHNVSARFIAAVSAAAMIATLTISGTAFALGNDATDSGTSDADQSSTSISQNTAKQAGESTEPQSDTQQESSKTADTPATTAARAANVGTVVGATPSNTTMDLFDYWLTGQNNRDDNDDIAATLTQGINSNGHELKFLRKSYGTEGGKLAENGSLNAWTGSSAYNRGGPFSGMVDKTLSNGYPMLNAGQYYQGQGTSEDNNRSKTDTNVTTQQQSLSYLFNPQECLPDNGCAAYQNVTGLLQQGTNGIYSYDSQQNFASIDTTTNKFTLYNAPAVNAGTAVADQSDGQFFPFNTADQVFNSNNGTQSTLTSTDQVLNHYFGLHMSTTFTQPSGGQVNGQDMVFNFTGDDDVWVFIDGKLVGDVGGLHDRLSLSINFRTGNVTVADGSSNAGSNPRTYSSTTLKDTLGLTNATFTSGSEHTLDFFYLERGNGNSNLKLETNLVYHPANELLKVDQVGNPIPDVTFELYEANENGVKTNETSSATGTTDANGKFTFKNKDNTNKLLTLSELYADGVHPDYVLIEKAAPTGYRKAGDMHLRLQKDKQGNVYATSVNKFETGAIAVPRVQTTITATKITGERQSETEKKTITDDMLSSGRIVAVAMRFNSSTCSEGSTGVNCWQAVVGNAENGWSEQGTGFAGVLKAAQQNYVQHGVDYNAFVKNENGQWSADVHDLPGEVGEYYYAVTDPTKADVNYSIGYFYIPNSAIQNADSTDTSGMYRLDSEGYDRQYASVIEVPNIRNILVVQKTDADGNPIANNGTTDNPATFELYEDDSTGKPKDEVYSTQQTTDQKVADGRLGLTDAVSFPSSADTAVLETGKTYWVHEKTAPSGYVLNDHWVKVVVTDKGVHADATAYTAVKDADGNITSMTQVNPGAKDNVSVNEGLGTLVRTMTQWAGDGGDDPLQYITGTLQTGSTAQDGSITWNTPTDADPRIKFQYGYGKTADTPLLKYGYFSVDENGNAKDPQTLDNTTFSVEDGYADVTMRPTNLTALLTDATPLLTGSTIIRVGDETTSVKVQLSFYKQVEGADWPGKTADNKDQNFSFTLTRTDNEGKVTYPTTENGTTTTTELVTNGTVSASTSGKIEQGGTNRQLVGVKDNQPSANPLPELTFTKNGTYTFTLKEDTANPVSGWKYDDTTHTITIEVTGCETRCVATVKEGNTVISAPDGNTSDTQSGEIVFTNRFIAVSSLPLTGGDASARDWLIGGSIFAIAAALALAATYEYRKRKNLTF</sequence>
<evidence type="ECO:0000256" key="1">
    <source>
        <dbReference type="SAM" id="MobiDB-lite"/>
    </source>
</evidence>